<evidence type="ECO:0000256" key="2">
    <source>
        <dbReference type="ARBA" id="ARBA00022490"/>
    </source>
</evidence>
<name>A0ABN7S7M5_OIKDI</name>
<dbReference type="EMBL" id="OU015569">
    <property type="protein sequence ID" value="CAG5094407.1"/>
    <property type="molecule type" value="Genomic_DNA"/>
</dbReference>
<gene>
    <name evidence="4" type="ORF">OKIOD_LOCUS5087</name>
</gene>
<evidence type="ECO:0000256" key="3">
    <source>
        <dbReference type="ARBA" id="ARBA00023212"/>
    </source>
</evidence>
<evidence type="ECO:0000313" key="5">
    <source>
        <dbReference type="Proteomes" id="UP001158576"/>
    </source>
</evidence>
<dbReference type="InterPro" id="IPR011990">
    <property type="entry name" value="TPR-like_helical_dom_sf"/>
</dbReference>
<organism evidence="4 5">
    <name type="scientific">Oikopleura dioica</name>
    <name type="common">Tunicate</name>
    <dbReference type="NCBI Taxonomy" id="34765"/>
    <lineage>
        <taxon>Eukaryota</taxon>
        <taxon>Metazoa</taxon>
        <taxon>Chordata</taxon>
        <taxon>Tunicata</taxon>
        <taxon>Appendicularia</taxon>
        <taxon>Copelata</taxon>
        <taxon>Oikopleuridae</taxon>
        <taxon>Oikopleura</taxon>
    </lineage>
</organism>
<dbReference type="PANTHER" id="PTHR16056">
    <property type="entry name" value="REGULATOR OF MICROTUBULE DYNAMICS PROTEIN"/>
    <property type="match status" value="1"/>
</dbReference>
<dbReference type="PANTHER" id="PTHR16056:SF16">
    <property type="entry name" value="REGULATOR OF MICROTUBULE DYNAMICS PROTEIN 1"/>
    <property type="match status" value="1"/>
</dbReference>
<sequence>MNRSLLRLKVLAVSSVGYLSFVHRENSLKQNRVEAKSEGSTNVKFICQKCDEYWRIVNVEQLFEFISAYSELDDAGVQWRLARAFREYALKFPSEAKKLIPLAYEAAARAVELEPNNWAAHKWMGILLSDFAEQQGTRTLLQESLRIKSTLSGAYRFITTLPRLSWYKRKIAAAYYRVAVPQASYEEALSWFERAEENEPMFFDKNHLMLAKIEFSKQT</sequence>
<proteinExistence type="predicted"/>
<dbReference type="Gene3D" id="1.25.40.10">
    <property type="entry name" value="Tetratricopeptide repeat domain"/>
    <property type="match status" value="1"/>
</dbReference>
<reference evidence="4 5" key="1">
    <citation type="submission" date="2021-04" db="EMBL/GenBank/DDBJ databases">
        <authorList>
            <person name="Bliznina A."/>
        </authorList>
    </citation>
    <scope>NUCLEOTIDE SEQUENCE [LARGE SCALE GENOMIC DNA]</scope>
</reference>
<keyword evidence="2" id="KW-0963">Cytoplasm</keyword>
<keyword evidence="3" id="KW-0206">Cytoskeleton</keyword>
<evidence type="ECO:0000313" key="4">
    <source>
        <dbReference type="EMBL" id="CAG5094407.1"/>
    </source>
</evidence>
<dbReference type="SUPFAM" id="SSF48452">
    <property type="entry name" value="TPR-like"/>
    <property type="match status" value="1"/>
</dbReference>
<keyword evidence="5" id="KW-1185">Reference proteome</keyword>
<evidence type="ECO:0000256" key="1">
    <source>
        <dbReference type="ARBA" id="ARBA00004245"/>
    </source>
</evidence>
<accession>A0ABN7S7M5</accession>
<protein>
    <submittedName>
        <fullName evidence="4">Oidioi.mRNA.OKI2018_I69.XSR.g13529.t1.cds</fullName>
    </submittedName>
</protein>
<dbReference type="Proteomes" id="UP001158576">
    <property type="component" value="Chromosome XSR"/>
</dbReference>
<comment type="subcellular location">
    <subcellularLocation>
        <location evidence="1">Cytoplasm</location>
        <location evidence="1">Cytoskeleton</location>
    </subcellularLocation>
</comment>